<evidence type="ECO:0000313" key="3">
    <source>
        <dbReference type="Proteomes" id="UP000199696"/>
    </source>
</evidence>
<feature type="transmembrane region" description="Helical" evidence="1">
    <location>
        <begin position="35"/>
        <end position="56"/>
    </location>
</feature>
<feature type="transmembrane region" description="Helical" evidence="1">
    <location>
        <begin position="167"/>
        <end position="186"/>
    </location>
</feature>
<feature type="transmembrane region" description="Helical" evidence="1">
    <location>
        <begin position="214"/>
        <end position="234"/>
    </location>
</feature>
<proteinExistence type="predicted"/>
<protein>
    <recommendedName>
        <fullName evidence="4">ABC-2 family transporter protein</fullName>
    </recommendedName>
</protein>
<organism evidence="2 3">
    <name type="scientific">Micromonospora eburnea</name>
    <dbReference type="NCBI Taxonomy" id="227316"/>
    <lineage>
        <taxon>Bacteria</taxon>
        <taxon>Bacillati</taxon>
        <taxon>Actinomycetota</taxon>
        <taxon>Actinomycetes</taxon>
        <taxon>Micromonosporales</taxon>
        <taxon>Micromonosporaceae</taxon>
        <taxon>Micromonospora</taxon>
    </lineage>
</organism>
<evidence type="ECO:0000256" key="1">
    <source>
        <dbReference type="SAM" id="Phobius"/>
    </source>
</evidence>
<sequence length="258" mass="26685">MADAGIPNTPSTSTGLGEATLNVLRRSVGTRTRRFLLAVTLLLGLLAAAGLALGGPPGDRTFANLSDPAQSLMSFVVPAFGILLARDLKRASGATRLTPTLLAAALFAAAVALFGVLVCATALTVTTSSAQDPWRHVGTVAVGSVLVQLVAQLVGTGLGLLMRRPAIAFAATIVLPLGLWSLLGAIDLLRPAQALTPYSSARHLLSGQMSALNWVWWLAVLLIWGVGLNALGAARLRRRNHAGNPTPALGEQSPSPSR</sequence>
<evidence type="ECO:0000313" key="2">
    <source>
        <dbReference type="EMBL" id="SCL60591.1"/>
    </source>
</evidence>
<keyword evidence="1" id="KW-1133">Transmembrane helix</keyword>
<dbReference type="OrthoDB" id="3404376at2"/>
<accession>A0A1C6V2L8</accession>
<evidence type="ECO:0008006" key="4">
    <source>
        <dbReference type="Google" id="ProtNLM"/>
    </source>
</evidence>
<dbReference type="AlphaFoldDB" id="A0A1C6V2L8"/>
<keyword evidence="1" id="KW-0472">Membrane</keyword>
<dbReference type="EMBL" id="FMHY01000002">
    <property type="protein sequence ID" value="SCL60591.1"/>
    <property type="molecule type" value="Genomic_DNA"/>
</dbReference>
<feature type="transmembrane region" description="Helical" evidence="1">
    <location>
        <begin position="68"/>
        <end position="88"/>
    </location>
</feature>
<feature type="transmembrane region" description="Helical" evidence="1">
    <location>
        <begin position="100"/>
        <end position="125"/>
    </location>
</feature>
<feature type="transmembrane region" description="Helical" evidence="1">
    <location>
        <begin position="137"/>
        <end position="160"/>
    </location>
</feature>
<gene>
    <name evidence="2" type="ORF">GA0070604_4330</name>
</gene>
<keyword evidence="1" id="KW-0812">Transmembrane</keyword>
<keyword evidence="3" id="KW-1185">Reference proteome</keyword>
<dbReference type="Proteomes" id="UP000199696">
    <property type="component" value="Unassembled WGS sequence"/>
</dbReference>
<name>A0A1C6V2L8_9ACTN</name>
<dbReference type="RefSeq" id="WP_141721372.1">
    <property type="nucleotide sequence ID" value="NZ_FMHY01000002.1"/>
</dbReference>
<reference evidence="3" key="1">
    <citation type="submission" date="2016-06" db="EMBL/GenBank/DDBJ databases">
        <authorList>
            <person name="Varghese N."/>
            <person name="Submissions Spin"/>
        </authorList>
    </citation>
    <scope>NUCLEOTIDE SEQUENCE [LARGE SCALE GENOMIC DNA]</scope>
    <source>
        <strain evidence="3">DSM 44814</strain>
    </source>
</reference>